<organism evidence="3 4">
    <name type="scientific">Mycena alexandri</name>
    <dbReference type="NCBI Taxonomy" id="1745969"/>
    <lineage>
        <taxon>Eukaryota</taxon>
        <taxon>Fungi</taxon>
        <taxon>Dikarya</taxon>
        <taxon>Basidiomycota</taxon>
        <taxon>Agaricomycotina</taxon>
        <taxon>Agaricomycetes</taxon>
        <taxon>Agaricomycetidae</taxon>
        <taxon>Agaricales</taxon>
        <taxon>Marasmiineae</taxon>
        <taxon>Mycenaceae</taxon>
        <taxon>Mycena</taxon>
    </lineage>
</organism>
<evidence type="ECO:0000313" key="3">
    <source>
        <dbReference type="EMBL" id="KAJ7032455.1"/>
    </source>
</evidence>
<name>A0AAD6STS3_9AGAR</name>
<evidence type="ECO:0000313" key="4">
    <source>
        <dbReference type="Proteomes" id="UP001218188"/>
    </source>
</evidence>
<keyword evidence="4" id="KW-1185">Reference proteome</keyword>
<dbReference type="EMBL" id="JARJCM010000226">
    <property type="protein sequence ID" value="KAJ7021670.1"/>
    <property type="molecule type" value="Genomic_DNA"/>
</dbReference>
<comment type="caution">
    <text evidence="3">The sequence shown here is derived from an EMBL/GenBank/DDBJ whole genome shotgun (WGS) entry which is preliminary data.</text>
</comment>
<dbReference type="Proteomes" id="UP001218188">
    <property type="component" value="Unassembled WGS sequence"/>
</dbReference>
<sequence length="191" mass="20578">MFTNVLVFALAALTLVGAAPSSQTPMSVSCNVNFGAVPDVDAAADSFGGGIKPGRYRIINAAAPGDLRSYKQGEPIFRTVTREFPGPFIFWDVVPVGPNSFAIFNVGLEAPTFIDGDQIRCGNAPPAQYTISPVGQGPDLFSIKTRDGKVWGTEGNFGREEVRLRPRVEGPAEQWLFIPVEDFQSVHNSAF</sequence>
<feature type="chain" id="PRO_5042441722" evidence="1">
    <location>
        <begin position="19"/>
        <end position="191"/>
    </location>
</feature>
<evidence type="ECO:0000256" key="1">
    <source>
        <dbReference type="SAM" id="SignalP"/>
    </source>
</evidence>
<proteinExistence type="predicted"/>
<gene>
    <name evidence="3" type="ORF">C8F04DRAFT_1358698</name>
    <name evidence="2" type="ORF">C8F04DRAFT_1402783</name>
</gene>
<feature type="signal peptide" evidence="1">
    <location>
        <begin position="1"/>
        <end position="18"/>
    </location>
</feature>
<keyword evidence="1" id="KW-0732">Signal</keyword>
<evidence type="ECO:0000313" key="2">
    <source>
        <dbReference type="EMBL" id="KAJ7021670.1"/>
    </source>
</evidence>
<dbReference type="EMBL" id="JARJCM010000073">
    <property type="protein sequence ID" value="KAJ7032455.1"/>
    <property type="molecule type" value="Genomic_DNA"/>
</dbReference>
<accession>A0AAD6STS3</accession>
<reference evidence="3" key="1">
    <citation type="submission" date="2023-03" db="EMBL/GenBank/DDBJ databases">
        <title>Massive genome expansion in bonnet fungi (Mycena s.s.) driven by repeated elements and novel gene families across ecological guilds.</title>
        <authorList>
            <consortium name="Lawrence Berkeley National Laboratory"/>
            <person name="Harder C.B."/>
            <person name="Miyauchi S."/>
            <person name="Viragh M."/>
            <person name="Kuo A."/>
            <person name="Thoen E."/>
            <person name="Andreopoulos B."/>
            <person name="Lu D."/>
            <person name="Skrede I."/>
            <person name="Drula E."/>
            <person name="Henrissat B."/>
            <person name="Morin E."/>
            <person name="Kohler A."/>
            <person name="Barry K."/>
            <person name="LaButti K."/>
            <person name="Morin E."/>
            <person name="Salamov A."/>
            <person name="Lipzen A."/>
            <person name="Mereny Z."/>
            <person name="Hegedus B."/>
            <person name="Baldrian P."/>
            <person name="Stursova M."/>
            <person name="Weitz H."/>
            <person name="Taylor A."/>
            <person name="Grigoriev I.V."/>
            <person name="Nagy L.G."/>
            <person name="Martin F."/>
            <person name="Kauserud H."/>
        </authorList>
    </citation>
    <scope>NUCLEOTIDE SEQUENCE</scope>
    <source>
        <strain evidence="3">CBHHK200</strain>
    </source>
</reference>
<protein>
    <submittedName>
        <fullName evidence="3">Uncharacterized protein</fullName>
    </submittedName>
</protein>
<dbReference type="AlphaFoldDB" id="A0AAD6STS3"/>